<evidence type="ECO:0000259" key="10">
    <source>
        <dbReference type="PROSITE" id="PS50893"/>
    </source>
</evidence>
<dbReference type="InterPro" id="IPR017871">
    <property type="entry name" value="ABC_transporter-like_CS"/>
</dbReference>
<dbReference type="GO" id="GO:0005886">
    <property type="term" value="C:plasma membrane"/>
    <property type="evidence" value="ECO:0007669"/>
    <property type="project" value="UniProtKB-SubCell"/>
</dbReference>
<evidence type="ECO:0000256" key="8">
    <source>
        <dbReference type="ARBA" id="ARBA00023136"/>
    </source>
</evidence>
<name>A0A9E9LUM7_9BURK</name>
<feature type="domain" description="ABC transporter" evidence="10">
    <location>
        <begin position="359"/>
        <end position="593"/>
    </location>
</feature>
<dbReference type="EMBL" id="CP098242">
    <property type="protein sequence ID" value="WAW09032.1"/>
    <property type="molecule type" value="Genomic_DNA"/>
</dbReference>
<evidence type="ECO:0000313" key="12">
    <source>
        <dbReference type="EMBL" id="WAW09032.1"/>
    </source>
</evidence>
<dbReference type="PROSITE" id="PS00211">
    <property type="entry name" value="ABC_TRANSPORTER_1"/>
    <property type="match status" value="1"/>
</dbReference>
<dbReference type="SUPFAM" id="SSF90123">
    <property type="entry name" value="ABC transporter transmembrane region"/>
    <property type="match status" value="1"/>
</dbReference>
<dbReference type="PROSITE" id="PS50929">
    <property type="entry name" value="ABC_TM1F"/>
    <property type="match status" value="1"/>
</dbReference>
<dbReference type="KEGG" id="ovb:NB640_06980"/>
<dbReference type="GO" id="GO:0016887">
    <property type="term" value="F:ATP hydrolysis activity"/>
    <property type="evidence" value="ECO:0007669"/>
    <property type="project" value="InterPro"/>
</dbReference>
<dbReference type="SMART" id="SM00382">
    <property type="entry name" value="AAA"/>
    <property type="match status" value="1"/>
</dbReference>
<dbReference type="CDD" id="cd18582">
    <property type="entry name" value="ABC_6TM_ATM1_ABCB7"/>
    <property type="match status" value="1"/>
</dbReference>
<dbReference type="Gene3D" id="1.20.1560.10">
    <property type="entry name" value="ABC transporter type 1, transmembrane domain"/>
    <property type="match status" value="1"/>
</dbReference>
<evidence type="ECO:0000256" key="9">
    <source>
        <dbReference type="SAM" id="Phobius"/>
    </source>
</evidence>
<dbReference type="InterPro" id="IPR039421">
    <property type="entry name" value="Type_1_exporter"/>
</dbReference>
<accession>A0A9E9LUM7</accession>
<keyword evidence="13" id="KW-1185">Reference proteome</keyword>
<evidence type="ECO:0000256" key="2">
    <source>
        <dbReference type="ARBA" id="ARBA00022448"/>
    </source>
</evidence>
<evidence type="ECO:0000256" key="3">
    <source>
        <dbReference type="ARBA" id="ARBA00022475"/>
    </source>
</evidence>
<feature type="transmembrane region" description="Helical" evidence="9">
    <location>
        <begin position="149"/>
        <end position="174"/>
    </location>
</feature>
<dbReference type="RefSeq" id="WP_269308025.1">
    <property type="nucleotide sequence ID" value="NZ_CP098242.1"/>
</dbReference>
<dbReference type="InterPro" id="IPR027417">
    <property type="entry name" value="P-loop_NTPase"/>
</dbReference>
<evidence type="ECO:0000256" key="4">
    <source>
        <dbReference type="ARBA" id="ARBA00022692"/>
    </source>
</evidence>
<dbReference type="GO" id="GO:0140359">
    <property type="term" value="F:ABC-type transporter activity"/>
    <property type="evidence" value="ECO:0007669"/>
    <property type="project" value="InterPro"/>
</dbReference>
<keyword evidence="6 12" id="KW-0067">ATP-binding</keyword>
<keyword evidence="7 9" id="KW-1133">Transmembrane helix</keyword>
<gene>
    <name evidence="12" type="ORF">NB640_06980</name>
</gene>
<dbReference type="PANTHER" id="PTHR24221:SF402">
    <property type="entry name" value="IRON-SULFUR CLUSTERS TRANSPORTER ABCB7, MITOCHONDRIAL"/>
    <property type="match status" value="1"/>
</dbReference>
<comment type="subcellular location">
    <subcellularLocation>
        <location evidence="1">Cell membrane</location>
        <topology evidence="1">Multi-pass membrane protein</topology>
    </subcellularLocation>
</comment>
<evidence type="ECO:0000256" key="7">
    <source>
        <dbReference type="ARBA" id="ARBA00022989"/>
    </source>
</evidence>
<evidence type="ECO:0000313" key="13">
    <source>
        <dbReference type="Proteomes" id="UP001156215"/>
    </source>
</evidence>
<dbReference type="InterPro" id="IPR003439">
    <property type="entry name" value="ABC_transporter-like_ATP-bd"/>
</dbReference>
<keyword evidence="3" id="KW-1003">Cell membrane</keyword>
<dbReference type="InterPro" id="IPR011527">
    <property type="entry name" value="ABC1_TM_dom"/>
</dbReference>
<feature type="transmembrane region" description="Helical" evidence="9">
    <location>
        <begin position="305"/>
        <end position="323"/>
    </location>
</feature>
<dbReference type="SUPFAM" id="SSF52540">
    <property type="entry name" value="P-loop containing nucleoside triphosphate hydrolases"/>
    <property type="match status" value="1"/>
</dbReference>
<dbReference type="FunFam" id="3.40.50.300:FF:000186">
    <property type="entry name" value="ATP-binding cassette sub-family B member 7, mitochondrial"/>
    <property type="match status" value="1"/>
</dbReference>
<proteinExistence type="predicted"/>
<feature type="domain" description="ABC transmembrane type-1" evidence="11">
    <location>
        <begin position="38"/>
        <end position="325"/>
    </location>
</feature>
<feature type="transmembrane region" description="Helical" evidence="9">
    <location>
        <begin position="73"/>
        <end position="95"/>
    </location>
</feature>
<protein>
    <submittedName>
        <fullName evidence="12">ABC transporter ATP-binding protein/permease</fullName>
    </submittedName>
</protein>
<evidence type="ECO:0000256" key="1">
    <source>
        <dbReference type="ARBA" id="ARBA00004651"/>
    </source>
</evidence>
<dbReference type="PROSITE" id="PS50893">
    <property type="entry name" value="ABC_TRANSPORTER_2"/>
    <property type="match status" value="1"/>
</dbReference>
<evidence type="ECO:0000256" key="5">
    <source>
        <dbReference type="ARBA" id="ARBA00022741"/>
    </source>
</evidence>
<evidence type="ECO:0000256" key="6">
    <source>
        <dbReference type="ARBA" id="ARBA00022840"/>
    </source>
</evidence>
<dbReference type="Gene3D" id="3.40.50.300">
    <property type="entry name" value="P-loop containing nucleotide triphosphate hydrolases"/>
    <property type="match status" value="1"/>
</dbReference>
<dbReference type="PANTHER" id="PTHR24221">
    <property type="entry name" value="ATP-BINDING CASSETTE SUB-FAMILY B"/>
    <property type="match status" value="1"/>
</dbReference>
<dbReference type="GO" id="GO:0005524">
    <property type="term" value="F:ATP binding"/>
    <property type="evidence" value="ECO:0007669"/>
    <property type="project" value="UniProtKB-KW"/>
</dbReference>
<dbReference type="GO" id="GO:0006879">
    <property type="term" value="P:intracellular iron ion homeostasis"/>
    <property type="evidence" value="ECO:0007669"/>
    <property type="project" value="TreeGrafter"/>
</dbReference>
<dbReference type="Pfam" id="PF00005">
    <property type="entry name" value="ABC_tran"/>
    <property type="match status" value="1"/>
</dbReference>
<sequence>MNKFRTFTPTPSSKPHSDWKTIGIFLPYVWVYKWRVSFALLFLILAKVATMGVPVILKELIDHLSAERSHPEVLLVFPVGLLLAYGALRLAGTLFTEFRELLFVRVTQRAIRTAALEVFRHLHALSLRFHLDRQTGGITQDIERGTRSILALITFTLFNILPTLVEIVLVLGYLALHYDIWFTVIAAGALLAYVVYTVLVTNWRTGYRRLMNELNSRAHTRAVDSLINYETVKYFSNEAHEAASYDANLQHYETAAIRSQYALSVLNVGQAMIVAMAVTMMLWHATAGVVEKTMSLGDLVLVNAFMIQLYIPLNFLGVIYREIRQSLADMERMFLLLKQDREVTDAPDATELNVKGADIRFSHVDFSYEPDRQILFDISFTIPAGTVTALVGHSGSGKSTISRLLYRFYDVTGGAISIDGQDLRRVTQASLRKEIGIVPQDTVLFNDTIEYNIAYGRPGATKAEVVAAAQAAYIHDFVESLPNGYGTIVGERGLKLSGGEKQRVAIARMILKNPAILIFDEATSALDTRAEQVIQAQLKEIAVNRTTLMIAHRLSTIADADQILVLDKGRIIESGTHQKLFDAGGAYYRMWMQQLIRQDKPENAAE</sequence>
<dbReference type="InterPro" id="IPR036640">
    <property type="entry name" value="ABC1_TM_sf"/>
</dbReference>
<dbReference type="AlphaFoldDB" id="A0A9E9LUM7"/>
<organism evidence="12 13">
    <name type="scientific">Oxalobacter vibrioformis</name>
    <dbReference type="NCBI Taxonomy" id="933080"/>
    <lineage>
        <taxon>Bacteria</taxon>
        <taxon>Pseudomonadati</taxon>
        <taxon>Pseudomonadota</taxon>
        <taxon>Betaproteobacteria</taxon>
        <taxon>Burkholderiales</taxon>
        <taxon>Oxalobacteraceae</taxon>
        <taxon>Oxalobacter</taxon>
    </lineage>
</organism>
<feature type="transmembrane region" description="Helical" evidence="9">
    <location>
        <begin position="180"/>
        <end position="201"/>
    </location>
</feature>
<reference evidence="12" key="1">
    <citation type="journal article" date="2022" name="Front. Microbiol.">
        <title>New perspectives on an old grouping: The genomic and phenotypic variability of Oxalobacter formigenes and the implications for calcium oxalate stone prevention.</title>
        <authorList>
            <person name="Chmiel J.A."/>
            <person name="Carr C."/>
            <person name="Stuivenberg G.A."/>
            <person name="Venema R."/>
            <person name="Chanyi R.M."/>
            <person name="Al K.F."/>
            <person name="Giguere D."/>
            <person name="Say H."/>
            <person name="Akouris P.P."/>
            <person name="Dominguez Romero S.A."/>
            <person name="Kwong A."/>
            <person name="Tai V."/>
            <person name="Koval S.F."/>
            <person name="Razvi H."/>
            <person name="Bjazevic J."/>
            <person name="Burton J.P."/>
        </authorList>
    </citation>
    <scope>NUCLEOTIDE SEQUENCE</scope>
    <source>
        <strain evidence="12">WoOx3</strain>
    </source>
</reference>
<keyword evidence="5" id="KW-0547">Nucleotide-binding</keyword>
<dbReference type="Pfam" id="PF00664">
    <property type="entry name" value="ABC_membrane"/>
    <property type="match status" value="1"/>
</dbReference>
<feature type="transmembrane region" description="Helical" evidence="9">
    <location>
        <begin position="261"/>
        <end position="285"/>
    </location>
</feature>
<keyword evidence="4 9" id="KW-0812">Transmembrane</keyword>
<keyword evidence="8 9" id="KW-0472">Membrane</keyword>
<dbReference type="Proteomes" id="UP001156215">
    <property type="component" value="Chromosome"/>
</dbReference>
<evidence type="ECO:0000259" key="11">
    <source>
        <dbReference type="PROSITE" id="PS50929"/>
    </source>
</evidence>
<dbReference type="InterPro" id="IPR003593">
    <property type="entry name" value="AAA+_ATPase"/>
</dbReference>
<keyword evidence="2" id="KW-0813">Transport</keyword>
<feature type="transmembrane region" description="Helical" evidence="9">
    <location>
        <begin position="38"/>
        <end position="57"/>
    </location>
</feature>